<dbReference type="FunFam" id="2.60.40.790:FF:000040">
    <property type="entry name" value="Calcyclin binding protein"/>
    <property type="match status" value="1"/>
</dbReference>
<evidence type="ECO:0000256" key="9">
    <source>
        <dbReference type="ARBA" id="ARBA00025145"/>
    </source>
</evidence>
<dbReference type="InterPro" id="IPR007699">
    <property type="entry name" value="SGS_dom"/>
</dbReference>
<evidence type="ECO:0000256" key="6">
    <source>
        <dbReference type="ARBA" id="ARBA00022786"/>
    </source>
</evidence>
<evidence type="ECO:0000256" key="3">
    <source>
        <dbReference type="ARBA" id="ARBA00015702"/>
    </source>
</evidence>
<dbReference type="Pfam" id="PF04969">
    <property type="entry name" value="CS"/>
    <property type="match status" value="1"/>
</dbReference>
<dbReference type="CDD" id="cd06468">
    <property type="entry name" value="p23_CacyBP"/>
    <property type="match status" value="1"/>
</dbReference>
<feature type="domain" description="SGS" evidence="10">
    <location>
        <begin position="144"/>
        <end position="218"/>
    </location>
</feature>
<dbReference type="GO" id="GO:0006950">
    <property type="term" value="P:response to stress"/>
    <property type="evidence" value="ECO:0007669"/>
    <property type="project" value="UniProtKB-ARBA"/>
</dbReference>
<reference evidence="12 13" key="1">
    <citation type="journal article" date="2015" name="Sci. Rep.">
        <title>The power of single molecule real-time sequencing technology in the de novo assembly of a eukaryotic genome.</title>
        <authorList>
            <person name="Sakai H."/>
            <person name="Naito K."/>
            <person name="Ogiso-Tanaka E."/>
            <person name="Takahashi Y."/>
            <person name="Iseki K."/>
            <person name="Muto C."/>
            <person name="Satou K."/>
            <person name="Teruya K."/>
            <person name="Shiroma A."/>
            <person name="Shimoji M."/>
            <person name="Hirano T."/>
            <person name="Itoh T."/>
            <person name="Kaga A."/>
            <person name="Tomooka N."/>
        </authorList>
    </citation>
    <scope>NUCLEOTIDE SEQUENCE [LARGE SCALE GENOMIC DNA]</scope>
    <source>
        <strain evidence="13">cv. Shumari</strain>
    </source>
</reference>
<dbReference type="GO" id="GO:0005737">
    <property type="term" value="C:cytoplasm"/>
    <property type="evidence" value="ECO:0007669"/>
    <property type="project" value="UniProtKB-SubCell"/>
</dbReference>
<evidence type="ECO:0000313" key="12">
    <source>
        <dbReference type="EMBL" id="BAT74886.1"/>
    </source>
</evidence>
<evidence type="ECO:0000256" key="4">
    <source>
        <dbReference type="ARBA" id="ARBA00022490"/>
    </source>
</evidence>
<name>A0A0S3R2W0_PHAAN</name>
<evidence type="ECO:0000256" key="7">
    <source>
        <dbReference type="ARBA" id="ARBA00022990"/>
    </source>
</evidence>
<evidence type="ECO:0000256" key="8">
    <source>
        <dbReference type="ARBA" id="ARBA00023242"/>
    </source>
</evidence>
<dbReference type="EMBL" id="AP015034">
    <property type="protein sequence ID" value="BAT74886.1"/>
    <property type="molecule type" value="Genomic_DNA"/>
</dbReference>
<dbReference type="Pfam" id="PF09032">
    <property type="entry name" value="Siah-Interact_N"/>
    <property type="match status" value="1"/>
</dbReference>
<dbReference type="InterPro" id="IPR015120">
    <property type="entry name" value="Siah-Interact_N"/>
</dbReference>
<dbReference type="Proteomes" id="UP000291084">
    <property type="component" value="Chromosome 1"/>
</dbReference>
<evidence type="ECO:0000256" key="1">
    <source>
        <dbReference type="ARBA" id="ARBA00004123"/>
    </source>
</evidence>
<feature type="domain" description="CS" evidence="11">
    <location>
        <begin position="69"/>
        <end position="159"/>
    </location>
</feature>
<dbReference type="AlphaFoldDB" id="A0A0S3R2W0"/>
<comment type="function">
    <text evidence="9">May be involved in calcium-dependent ubiquitination and subsequent proteasomal degradation of target proteins. Probably serves as a molecular bridge in ubiquitin E3 complexes. Participates in the ubiquitin-mediated degradation of beta-catenin (CTNNB1).</text>
</comment>
<evidence type="ECO:0000256" key="2">
    <source>
        <dbReference type="ARBA" id="ARBA00004496"/>
    </source>
</evidence>
<keyword evidence="6" id="KW-0833">Ubl conjugation pathway</keyword>
<keyword evidence="4" id="KW-0963">Cytoplasm</keyword>
<proteinExistence type="predicted"/>
<dbReference type="InterPro" id="IPR037201">
    <property type="entry name" value="CacyBP_N"/>
</dbReference>
<dbReference type="Gene3D" id="2.60.40.790">
    <property type="match status" value="1"/>
</dbReference>
<dbReference type="InterPro" id="IPR008978">
    <property type="entry name" value="HSP20-like_chaperone"/>
</dbReference>
<comment type="subcellular location">
    <subcellularLocation>
        <location evidence="2">Cytoplasm</location>
    </subcellularLocation>
    <subcellularLocation>
        <location evidence="1">Nucleus</location>
    </subcellularLocation>
</comment>
<keyword evidence="5" id="KW-0597">Phosphoprotein</keyword>
<dbReference type="GO" id="GO:0031625">
    <property type="term" value="F:ubiquitin protein ligase binding"/>
    <property type="evidence" value="ECO:0007669"/>
    <property type="project" value="InterPro"/>
</dbReference>
<keyword evidence="7" id="KW-0007">Acetylation</keyword>
<dbReference type="GO" id="GO:0044548">
    <property type="term" value="F:S100 protein binding"/>
    <property type="evidence" value="ECO:0007669"/>
    <property type="project" value="InterPro"/>
</dbReference>
<dbReference type="PROSITE" id="PS51203">
    <property type="entry name" value="CS"/>
    <property type="match status" value="1"/>
</dbReference>
<keyword evidence="8" id="KW-0539">Nucleus</keyword>
<dbReference type="GO" id="GO:0005634">
    <property type="term" value="C:nucleus"/>
    <property type="evidence" value="ECO:0007669"/>
    <property type="project" value="UniProtKB-SubCell"/>
</dbReference>
<dbReference type="SUPFAM" id="SSF140106">
    <property type="entry name" value="Calcyclin-binding protein-like"/>
    <property type="match status" value="1"/>
</dbReference>
<dbReference type="InterPro" id="IPR037893">
    <property type="entry name" value="CS_CacyBP"/>
</dbReference>
<sequence>MAQDLTLDLEELRHLHSIAKRSRTLSLLSSEIRNLEKISSDANAARAPQIPTPISTGAKVSPSPALNYSTLASFSWDQDVDKVKIYVSMEGIDENKIESEFKSISFDVKFHDVQGKNYRCAISKLHKEIVPEKCKVLVKPKRAIITLVKASKGNWLDLHFKEDKLKPNLDKEKDPMAGIMDMMKNMYDEGDDEMKKTIAKAWTDARSGKTADPLGSYR</sequence>
<gene>
    <name evidence="12" type="primary">Vigan.01G265900</name>
    <name evidence="12" type="ORF">VIGAN_01265900</name>
</gene>
<dbReference type="InterPro" id="IPR007052">
    <property type="entry name" value="CS_dom"/>
</dbReference>
<accession>A0A0S3R2W0</accession>
<dbReference type="PANTHER" id="PTHR47686:SF1">
    <property type="entry name" value="CALCYCLIN-BINDING PROTEIN"/>
    <property type="match status" value="1"/>
</dbReference>
<dbReference type="PROSITE" id="PS51048">
    <property type="entry name" value="SGS"/>
    <property type="match status" value="1"/>
</dbReference>
<keyword evidence="13" id="KW-1185">Reference proteome</keyword>
<evidence type="ECO:0000256" key="5">
    <source>
        <dbReference type="ARBA" id="ARBA00022553"/>
    </source>
</evidence>
<dbReference type="GO" id="GO:0015631">
    <property type="term" value="F:tubulin binding"/>
    <property type="evidence" value="ECO:0007669"/>
    <property type="project" value="InterPro"/>
</dbReference>
<dbReference type="SUPFAM" id="SSF49764">
    <property type="entry name" value="HSP20-like chaperones"/>
    <property type="match status" value="1"/>
</dbReference>
<dbReference type="OrthoDB" id="164025at2759"/>
<dbReference type="PANTHER" id="PTHR47686">
    <property type="entry name" value="SGS DOMAIN-CONTAINING PROTEIN"/>
    <property type="match status" value="1"/>
</dbReference>
<protein>
    <recommendedName>
        <fullName evidence="3">Calcyclin-binding protein</fullName>
    </recommendedName>
</protein>
<evidence type="ECO:0000259" key="11">
    <source>
        <dbReference type="PROSITE" id="PS51203"/>
    </source>
</evidence>
<organism evidence="12 13">
    <name type="scientific">Vigna angularis var. angularis</name>
    <dbReference type="NCBI Taxonomy" id="157739"/>
    <lineage>
        <taxon>Eukaryota</taxon>
        <taxon>Viridiplantae</taxon>
        <taxon>Streptophyta</taxon>
        <taxon>Embryophyta</taxon>
        <taxon>Tracheophyta</taxon>
        <taxon>Spermatophyta</taxon>
        <taxon>Magnoliopsida</taxon>
        <taxon>eudicotyledons</taxon>
        <taxon>Gunneridae</taxon>
        <taxon>Pentapetalae</taxon>
        <taxon>rosids</taxon>
        <taxon>fabids</taxon>
        <taxon>Fabales</taxon>
        <taxon>Fabaceae</taxon>
        <taxon>Papilionoideae</taxon>
        <taxon>50 kb inversion clade</taxon>
        <taxon>NPAAA clade</taxon>
        <taxon>indigoferoid/millettioid clade</taxon>
        <taxon>Phaseoleae</taxon>
        <taxon>Vigna</taxon>
    </lineage>
</organism>
<evidence type="ECO:0000259" key="10">
    <source>
        <dbReference type="PROSITE" id="PS51048"/>
    </source>
</evidence>
<evidence type="ECO:0000313" key="13">
    <source>
        <dbReference type="Proteomes" id="UP000291084"/>
    </source>
</evidence>